<dbReference type="SMART" id="SM00327">
    <property type="entry name" value="VWA"/>
    <property type="match status" value="1"/>
</dbReference>
<gene>
    <name evidence="4" type="ORF">BE18_38425</name>
</gene>
<dbReference type="PROSITE" id="PS51257">
    <property type="entry name" value="PROKAR_LIPOPROTEIN"/>
    <property type="match status" value="1"/>
</dbReference>
<dbReference type="InterPro" id="IPR036465">
    <property type="entry name" value="vWFA_dom_sf"/>
</dbReference>
<dbReference type="Pfam" id="PF13519">
    <property type="entry name" value="VWA_2"/>
    <property type="match status" value="1"/>
</dbReference>
<dbReference type="Gene3D" id="3.40.50.410">
    <property type="entry name" value="von Willebrand factor, type A domain"/>
    <property type="match status" value="1"/>
</dbReference>
<protein>
    <recommendedName>
        <fullName evidence="3">VWFA domain-containing protein</fullName>
    </recommendedName>
</protein>
<dbReference type="PROSITE" id="PS50234">
    <property type="entry name" value="VWFA"/>
    <property type="match status" value="1"/>
</dbReference>
<evidence type="ECO:0000259" key="3">
    <source>
        <dbReference type="PROSITE" id="PS50234"/>
    </source>
</evidence>
<feature type="compositionally biased region" description="Gly residues" evidence="1">
    <location>
        <begin position="43"/>
        <end position="89"/>
    </location>
</feature>
<name>A0A150T3C6_SORCE</name>
<comment type="caution">
    <text evidence="4">The sequence shown here is derived from an EMBL/GenBank/DDBJ whole genome shotgun (WGS) entry which is preliminary data.</text>
</comment>
<evidence type="ECO:0000256" key="1">
    <source>
        <dbReference type="SAM" id="MobiDB-lite"/>
    </source>
</evidence>
<organism evidence="4 5">
    <name type="scientific">Sorangium cellulosum</name>
    <name type="common">Polyangium cellulosum</name>
    <dbReference type="NCBI Taxonomy" id="56"/>
    <lineage>
        <taxon>Bacteria</taxon>
        <taxon>Pseudomonadati</taxon>
        <taxon>Myxococcota</taxon>
        <taxon>Polyangia</taxon>
        <taxon>Polyangiales</taxon>
        <taxon>Polyangiaceae</taxon>
        <taxon>Sorangium</taxon>
    </lineage>
</organism>
<dbReference type="InterPro" id="IPR002035">
    <property type="entry name" value="VWF_A"/>
</dbReference>
<evidence type="ECO:0000313" key="4">
    <source>
        <dbReference type="EMBL" id="KYF81101.1"/>
    </source>
</evidence>
<evidence type="ECO:0000313" key="5">
    <source>
        <dbReference type="Proteomes" id="UP000075515"/>
    </source>
</evidence>
<feature type="region of interest" description="Disordered" evidence="1">
    <location>
        <begin position="34"/>
        <end position="92"/>
    </location>
</feature>
<dbReference type="CDD" id="cd00198">
    <property type="entry name" value="vWFA"/>
    <property type="match status" value="1"/>
</dbReference>
<feature type="signal peptide" evidence="2">
    <location>
        <begin position="1"/>
        <end position="26"/>
    </location>
</feature>
<feature type="domain" description="VWFA" evidence="3">
    <location>
        <begin position="101"/>
        <end position="331"/>
    </location>
</feature>
<keyword evidence="2" id="KW-0732">Signal</keyword>
<feature type="chain" id="PRO_5010449923" description="VWFA domain-containing protein" evidence="2">
    <location>
        <begin position="27"/>
        <end position="412"/>
    </location>
</feature>
<proteinExistence type="predicted"/>
<dbReference type="Proteomes" id="UP000075515">
    <property type="component" value="Unassembled WGS sequence"/>
</dbReference>
<accession>A0A150T3C6</accession>
<reference evidence="4 5" key="1">
    <citation type="submission" date="2014-02" db="EMBL/GenBank/DDBJ databases">
        <title>The small core and large imbalanced accessory genome model reveals a collaborative survival strategy of Sorangium cellulosum strains in nature.</title>
        <authorList>
            <person name="Han K."/>
            <person name="Peng R."/>
            <person name="Blom J."/>
            <person name="Li Y.-Z."/>
        </authorList>
    </citation>
    <scope>NUCLEOTIDE SEQUENCE [LARGE SCALE GENOMIC DNA]</scope>
    <source>
        <strain evidence="4 5">So0149</strain>
    </source>
</reference>
<dbReference type="SUPFAM" id="SSF53300">
    <property type="entry name" value="vWA-like"/>
    <property type="match status" value="1"/>
</dbReference>
<sequence length="412" mass="41195">MTGKIRAICARSLFLTSLGLLGWALASGCSGSTRGTGTSGDASGSGGEGGIASGGSGGTAGDSSLGGGFFGAGSGGGGPGGGDGGGDCGGQQVDAAPREVHLVIVLDRSESMTKGWAASDRWTMVKGALGTALDAIQGRMSVGLQLFPTDDHCGLDPGTDLSVAVAPGATSVPAIKARLEATAPGGATPTADALERALRYLTEGAGSALEGDRYVLLATDGGPNCNQDPAMTCPATTCTTNMDGDCPAVVENCCSGGAADACMDDARTVQQVSDLRAAGIETFIVGIPGTTAYADVLDELAAEGGTATSESSPRYFEVVDAASLGETLTSITRDLVRSCELALETEPPDRAKVNVTIDGEVLPKAGDDGWDYDDSTTPPTVVIKGATCEHVKSAGVESVRVEFGCPTVEEPR</sequence>
<dbReference type="AlphaFoldDB" id="A0A150T3C6"/>
<evidence type="ECO:0000256" key="2">
    <source>
        <dbReference type="SAM" id="SignalP"/>
    </source>
</evidence>
<dbReference type="EMBL" id="JEMC01003465">
    <property type="protein sequence ID" value="KYF81101.1"/>
    <property type="molecule type" value="Genomic_DNA"/>
</dbReference>